<name>A0A2D0IKJ2_9GAMM</name>
<dbReference type="Proteomes" id="UP000225605">
    <property type="component" value="Unassembled WGS sequence"/>
</dbReference>
<dbReference type="InterPro" id="IPR013491">
    <property type="entry name" value="Tape_meas_N"/>
</dbReference>
<reference evidence="5 7" key="2">
    <citation type="submission" date="2018-09" db="EMBL/GenBank/DDBJ databases">
        <title>Genomic Encyclopedia of Archaeal and Bacterial Type Strains, Phase II (KMG-II): from individual species to whole genera.</title>
        <authorList>
            <person name="Goeker M."/>
        </authorList>
    </citation>
    <scope>NUCLEOTIDE SEQUENCE [LARGE SCALE GENOMIC DNA]</scope>
    <source>
        <strain evidence="5 7">DSM 16337</strain>
    </source>
</reference>
<dbReference type="EMBL" id="RAQI01000006">
    <property type="protein sequence ID" value="RKE87869.1"/>
    <property type="molecule type" value="Genomic_DNA"/>
</dbReference>
<sequence>MAKLRELIIKISANSSSYQSEIAKAARLGESYHRVMEGGNRRSAAAVRGSSAALRDLNNQLVSVKASAIGLTGAFAGIFATNKLVETADKWTNLNARLKLATSSSVDLANSQRLLMEMSQKTGTSFEANATVFARAAAPMRALKYASQDIVNMTEVLSTGLRISGASASESSSVLVQFSQAMSSGVLRGEEFNAMAENGSRIIQALADGMGVARTKLKGMADNGLLTMEKVIPALLSQLEKLKTEGGSMGATVEKSLTRVQNAFMQWVGGANEATGTTRVLAGTLDYLSKNINDVAAAGMVVAGLFGAKALGNRTLAIHASTSALIQNTKAEINNANQAYHNSRIQVENARATERQAQRHVLAARSALLHTTNAQQFAAAQSRLNRAIEAQAKAHAVVAQSIAARTAAQSRLNAVTSLGRRMGGALLGAVGGLPGVLVMASAAAYMLYQNQRQAKEEALAYANTIDTIKDKLGALSLIQLDDETKKIKNAIGAVRDELDALKTDLKVKESQLNDAKFLANSSGQAARWGQSPTYFKSTAAGTERAILVLKEKINEREAKSIELNEALVALQEKFRSKVDETLIASKNSQYSTERIVAEFNKVPSIAEKTNNALSFGTSKLDDAAARALAFANNMGAVSSNTMAAVNRINLLISAMKAPELSASQSSMMDKQVDRLELSKYTGREKQQKQLELDAKNNNLPAPYADSYIRMGMQSYDNEEAARKRESEAKEARNAAESAARKAAKAVEDYTNKVAELNTQLTTEAIRYKEGNAAAELFAASMASGKNFTKEQNDEIGRLNKTLGEAKQRYQDLQAAIEADPFRHVAKRTQEATEQLQRQKANGQIESPAEYTYRKSEIWKDEVRGKAEASQQYAVSAKNDLLGDVDPIQDIENQLERKKALYQAYADEDVITQQRKGELILAAERDTDSKRIEAAKQVFASQGELQSLAVTMFETTQERMGNMITGLLTGSKSLREGMSELFASLAQDVVKSLIKMAAQALITSTIMKGMESMGGGGGMFSGFASMFTKNAKGGVYQSANLSQYSGQIVSSPTMFAFAKGAGLMGEAGPEAIMPLDRMSDGNLGVRAITPKGLGGKDNTNINVYITDGKTESSSTSGDNEAFGRRFAQAVAQVYYAERDRDLRQGGAINKVIRGR</sequence>
<dbReference type="NCBIfam" id="TIGR02675">
    <property type="entry name" value="tape_meas_nterm"/>
    <property type="match status" value="1"/>
</dbReference>
<dbReference type="EMBL" id="NIBT01000031">
    <property type="protein sequence ID" value="PHM22297.1"/>
    <property type="molecule type" value="Genomic_DNA"/>
</dbReference>
<keyword evidence="1" id="KW-0175">Coiled coil</keyword>
<proteinExistence type="predicted"/>
<comment type="caution">
    <text evidence="4">The sequence shown here is derived from an EMBL/GenBank/DDBJ whole genome shotgun (WGS) entry which is preliminary data.</text>
</comment>
<keyword evidence="7" id="KW-1185">Reference proteome</keyword>
<dbReference type="InterPro" id="IPR009302">
    <property type="entry name" value="Tail_length_tape_measure"/>
</dbReference>
<feature type="coiled-coil region" evidence="1">
    <location>
        <begin position="326"/>
        <end position="353"/>
    </location>
</feature>
<feature type="coiled-coil region" evidence="1">
    <location>
        <begin position="721"/>
        <end position="759"/>
    </location>
</feature>
<protein>
    <submittedName>
        <fullName evidence="5">Lambda family phage tail tape measure protein</fullName>
    </submittedName>
    <submittedName>
        <fullName evidence="4">Tail component</fullName>
    </submittedName>
</protein>
<reference evidence="4 6" key="1">
    <citation type="journal article" date="2017" name="Nat. Microbiol.">
        <title>Natural product diversity associated with the nematode symbionts Photorhabdus and Xenorhabdus.</title>
        <authorList>
            <person name="Tobias N.J."/>
            <person name="Wolff H."/>
            <person name="Djahanschiri B."/>
            <person name="Grundmann F."/>
            <person name="Kronenwerth M."/>
            <person name="Shi Y.M."/>
            <person name="Simonyi S."/>
            <person name="Grun P."/>
            <person name="Shapiro-Ilan D."/>
            <person name="Pidot S.J."/>
            <person name="Stinear T.P."/>
            <person name="Ebersberger I."/>
            <person name="Bode H.B."/>
        </authorList>
    </citation>
    <scope>NUCLEOTIDE SEQUENCE [LARGE SCALE GENOMIC DNA]</scope>
    <source>
        <strain evidence="4 6">DSM 16337</strain>
    </source>
</reference>
<evidence type="ECO:0000259" key="3">
    <source>
        <dbReference type="Pfam" id="PF20155"/>
    </source>
</evidence>
<evidence type="ECO:0000313" key="6">
    <source>
        <dbReference type="Proteomes" id="UP000225605"/>
    </source>
</evidence>
<organism evidence="4 6">
    <name type="scientific">Xenorhabdus ehlersii</name>
    <dbReference type="NCBI Taxonomy" id="290111"/>
    <lineage>
        <taxon>Bacteria</taxon>
        <taxon>Pseudomonadati</taxon>
        <taxon>Pseudomonadota</taxon>
        <taxon>Gammaproteobacteria</taxon>
        <taxon>Enterobacterales</taxon>
        <taxon>Morganellaceae</taxon>
        <taxon>Xenorhabdus</taxon>
    </lineage>
</organism>
<evidence type="ECO:0000313" key="7">
    <source>
        <dbReference type="Proteomes" id="UP000283568"/>
    </source>
</evidence>
<accession>A0A2D0IKJ2</accession>
<dbReference type="Proteomes" id="UP000283568">
    <property type="component" value="Unassembled WGS sequence"/>
</dbReference>
<feature type="domain" description="Tail length tape measure" evidence="2">
    <location>
        <begin position="409"/>
        <end position="612"/>
    </location>
</feature>
<evidence type="ECO:0000313" key="5">
    <source>
        <dbReference type="EMBL" id="RKE87869.1"/>
    </source>
</evidence>
<dbReference type="RefSeq" id="WP_099133927.1">
    <property type="nucleotide sequence ID" value="NZ_CAWNOJ010000044.1"/>
</dbReference>
<dbReference type="Pfam" id="PF20155">
    <property type="entry name" value="TMP_3"/>
    <property type="match status" value="1"/>
</dbReference>
<gene>
    <name evidence="5" type="ORF">BDE27_3411</name>
    <name evidence="4" type="ORF">Xehl_03795</name>
</gene>
<dbReference type="AlphaFoldDB" id="A0A2D0IKJ2"/>
<dbReference type="OrthoDB" id="79849at2"/>
<feature type="domain" description="Tape measure protein N-terminal" evidence="3">
    <location>
        <begin position="83"/>
        <end position="272"/>
    </location>
</feature>
<evidence type="ECO:0000259" key="2">
    <source>
        <dbReference type="Pfam" id="PF06120"/>
    </source>
</evidence>
<feature type="coiled-coil region" evidence="1">
    <location>
        <begin position="788"/>
        <end position="845"/>
    </location>
</feature>
<evidence type="ECO:0000313" key="4">
    <source>
        <dbReference type="EMBL" id="PHM22297.1"/>
    </source>
</evidence>
<dbReference type="Pfam" id="PF06120">
    <property type="entry name" value="Phage_HK97_TLTM"/>
    <property type="match status" value="1"/>
</dbReference>
<evidence type="ECO:0000256" key="1">
    <source>
        <dbReference type="SAM" id="Coils"/>
    </source>
</evidence>